<feature type="domain" description="XdhC- CoxI" evidence="1">
    <location>
        <begin position="13"/>
        <end position="80"/>
    </location>
</feature>
<dbReference type="HOGENOM" id="CLU_041115_1_0_11"/>
<dbReference type="InterPro" id="IPR003777">
    <property type="entry name" value="XdhC_CoxI"/>
</dbReference>
<accession>A0LVE3</accession>
<name>A0LVE3_ACIC1</name>
<sequence>MSARELFSATSRWFAARRPFALVTVVRIFGSAPRGPGAAMAISGDGTVVGSVSGGCIEGAVYETAMHVIKDGSPVLAHYGVSDEDAFAVGLTCGGDIDVYIERIDAGRHPHFADLARDVAGGVPVASATGLSDDVLGDHVIVTEGAVLPPSHPEASAVALVAEMRAMLKSGTTAVVTVDGGRYFVETFLPPPRMLIFGATDFAAALVRAAKLLGYHVVLCDARAVFATRERFPEADEIIVDQPYRYLGGVEVDERTAVCVLTHDPKFDIPLLETALATPAGYIGALGSRRTHAKRLAALRAAGVSTEALNRLHSPIGLDIGSSTPEETAISIMAEIIASRHAASGRPLRETAGPVRR</sequence>
<organism evidence="3 4">
    <name type="scientific">Acidothermus cellulolyticus (strain ATCC 43068 / DSM 8971 / 11B)</name>
    <dbReference type="NCBI Taxonomy" id="351607"/>
    <lineage>
        <taxon>Bacteria</taxon>
        <taxon>Bacillati</taxon>
        <taxon>Actinomycetota</taxon>
        <taxon>Actinomycetes</taxon>
        <taxon>Acidothermales</taxon>
        <taxon>Acidothermaceae</taxon>
        <taxon>Acidothermus</taxon>
    </lineage>
</organism>
<evidence type="ECO:0000259" key="1">
    <source>
        <dbReference type="Pfam" id="PF02625"/>
    </source>
</evidence>
<evidence type="ECO:0000259" key="2">
    <source>
        <dbReference type="Pfam" id="PF13478"/>
    </source>
</evidence>
<dbReference type="KEGG" id="ace:Acel_1631"/>
<dbReference type="RefSeq" id="WP_011720466.1">
    <property type="nucleotide sequence ID" value="NC_008578.1"/>
</dbReference>
<dbReference type="EMBL" id="CP000481">
    <property type="protein sequence ID" value="ABK53403.1"/>
    <property type="molecule type" value="Genomic_DNA"/>
</dbReference>
<dbReference type="AlphaFoldDB" id="A0LVE3"/>
<dbReference type="Gene3D" id="3.40.50.720">
    <property type="entry name" value="NAD(P)-binding Rossmann-like Domain"/>
    <property type="match status" value="1"/>
</dbReference>
<reference evidence="3 4" key="1">
    <citation type="journal article" date="2009" name="Genome Res.">
        <title>Complete genome of the cellulolytic thermophile Acidothermus cellulolyticus 11B provides insights into its ecophysiological and evolutionary adaptations.</title>
        <authorList>
            <person name="Barabote R.D."/>
            <person name="Xie G."/>
            <person name="Leu D.H."/>
            <person name="Normand P."/>
            <person name="Necsulea A."/>
            <person name="Daubin V."/>
            <person name="Medigue C."/>
            <person name="Adney W.S."/>
            <person name="Xu X.C."/>
            <person name="Lapidus A."/>
            <person name="Parales R.E."/>
            <person name="Detter C."/>
            <person name="Pujic P."/>
            <person name="Bruce D."/>
            <person name="Lavire C."/>
            <person name="Challacombe J.F."/>
            <person name="Brettin T.S."/>
            <person name="Berry A.M."/>
        </authorList>
    </citation>
    <scope>NUCLEOTIDE SEQUENCE [LARGE SCALE GENOMIC DNA]</scope>
    <source>
        <strain evidence="4">ATCC 43068 / DSM 8971 / 11B</strain>
    </source>
</reference>
<evidence type="ECO:0008006" key="5">
    <source>
        <dbReference type="Google" id="ProtNLM"/>
    </source>
</evidence>
<dbReference type="PANTHER" id="PTHR30388">
    <property type="entry name" value="ALDEHYDE OXIDOREDUCTASE MOLYBDENUM COFACTOR ASSEMBLY PROTEIN"/>
    <property type="match status" value="1"/>
</dbReference>
<gene>
    <name evidence="3" type="ordered locus">Acel_1631</name>
</gene>
<dbReference type="FunCoup" id="A0LVE3">
    <property type="interactions" value="2"/>
</dbReference>
<keyword evidence="4" id="KW-1185">Reference proteome</keyword>
<dbReference type="eggNOG" id="COG1975">
    <property type="taxonomic scope" value="Bacteria"/>
</dbReference>
<dbReference type="InterPro" id="IPR052698">
    <property type="entry name" value="MoCofactor_Util/Proc"/>
</dbReference>
<dbReference type="Pfam" id="PF02625">
    <property type="entry name" value="XdhC_CoxI"/>
    <property type="match status" value="1"/>
</dbReference>
<protein>
    <recommendedName>
        <fullName evidence="5">Xanthine dehydrogenase accessory factor</fullName>
    </recommendedName>
</protein>
<dbReference type="InParanoid" id="A0LVE3"/>
<dbReference type="InterPro" id="IPR027051">
    <property type="entry name" value="XdhC_Rossmann_dom"/>
</dbReference>
<feature type="domain" description="XdhC Rossmann" evidence="2">
    <location>
        <begin position="194"/>
        <end position="336"/>
    </location>
</feature>
<dbReference type="Proteomes" id="UP000008221">
    <property type="component" value="Chromosome"/>
</dbReference>
<dbReference type="PANTHER" id="PTHR30388:SF4">
    <property type="entry name" value="MOLYBDENUM COFACTOR INSERTION CHAPERONE PAOD"/>
    <property type="match status" value="1"/>
</dbReference>
<dbReference type="Pfam" id="PF13478">
    <property type="entry name" value="XdhC_C"/>
    <property type="match status" value="1"/>
</dbReference>
<dbReference type="STRING" id="351607.Acel_1631"/>
<evidence type="ECO:0000313" key="4">
    <source>
        <dbReference type="Proteomes" id="UP000008221"/>
    </source>
</evidence>
<evidence type="ECO:0000313" key="3">
    <source>
        <dbReference type="EMBL" id="ABK53403.1"/>
    </source>
</evidence>
<proteinExistence type="predicted"/>